<sequence length="1155" mass="127425">MGSFGESSIIKRFLKSVASFPSNLALVCTHQPWGTYGLDSGKSQGDPYLRLTYNGLYQGVQRLSAALAGHGIKSGSPLFLFCPNRVEYVLSTISAYYSDLVHVPISPDSLSNIGDVEHMLTLVREYEKPETAVVIANDAGVAGALDPIVKRLGTDCLKVVIDGTLDGWIPFETLMVSTSIEKPCPLSVPSDREPTARSVFFTSGTTSRPKGCLTKPGRWMDALETSLSIGSVEPGEAVAVTVPNNHAFGYICLMLPLLRGATIVFAGSKFSPHLVLETLRRERCAYAAMVPSMAHSLLQTQQGMDCRPEYLKGLLFAGSVVTPETLRQCQIMMGVATIENFYGMTEGVFCCTGPIGNVKFITREHDVSIGKPVTGAQVRICYSGEKSTVPTGTPGELHFSGCTLVEGYMKGENEDFYEDDGRIWFVTGDRAYVDSDNRLFIVGRYKDLIIRGGENLSPAKIEAVLAEVPDLRALEPQVVAAPDPIAGEVPVTVIRGTADELLIKKLQAVIRSQLGNIYVPREILPVKALGLDDYPRTGIGKIQKVKLAEKVAQLYRSRKQADEDDTELNSSSLEKTVVGTWARVLGLQPDQIDINSSISRWADSLVQLGARDKIRKATGRRVPLSKWLSVDCIADQIHLLKQVPADVPQSVRKPVLNYREGPPDVHEIVHVNAEPEALDTTKAAIGSVIAGFGLSWDSVQDVAPCTDFIQILSKHRVIDTWKLCTSIQTHNADVKQLRSALEVALFNNPLVLSFLVGDDSLLGPELGLYVTMRQTREILDKCIMDYGTVDTVEDVRKIARHYPFKDHSMLPGPLFRALIVFVRETKSAAAIMNISHYVVDATYFGFFTEDIDRALDGRPLNAYVPFKTWADSYYTLRTSPMARLAVKYHVSHLKSLRDHKNVLWPHPADQSTMPPEHADMNGYTITYSAPDFLRLRDKYPGLSSPIILKAALALFVVYNTNHTHALFLNLEANRTRFPFIPESYSALGDFEDFPVSGATFTGVLNLIPYQPNENAIEYLSRVKEYQVNLTKHACVPWHEVFRELDCSAEEVLPAVAESLIFNWMPGLGEAASGQNLHSNINMSEVYFQPRLMMSVNAGAFGPDGSEIAVLLHGVLPNMSTAWANSTAEQIKKISLWLAAPESWSKPVERFTECLE</sequence>
<evidence type="ECO:0000259" key="4">
    <source>
        <dbReference type="Pfam" id="PF13193"/>
    </source>
</evidence>
<dbReference type="Pfam" id="PF00501">
    <property type="entry name" value="AMP-binding"/>
    <property type="match status" value="1"/>
</dbReference>
<dbReference type="GO" id="GO:0006631">
    <property type="term" value="P:fatty acid metabolic process"/>
    <property type="evidence" value="ECO:0007669"/>
    <property type="project" value="TreeGrafter"/>
</dbReference>
<dbReference type="STRING" id="5098.A0A507QVB7"/>
<dbReference type="Gene3D" id="3.30.300.30">
    <property type="match status" value="1"/>
</dbReference>
<dbReference type="PANTHER" id="PTHR43201">
    <property type="entry name" value="ACYL-COA SYNTHETASE"/>
    <property type="match status" value="1"/>
</dbReference>
<name>A0A507QVB7_MONPU</name>
<dbReference type="PANTHER" id="PTHR43201:SF5">
    <property type="entry name" value="MEDIUM-CHAIN ACYL-COA LIGASE ACSF2, MITOCHONDRIAL"/>
    <property type="match status" value="1"/>
</dbReference>
<comment type="similarity">
    <text evidence="1">Belongs to the ATP-dependent AMP-binding enzyme family.</text>
</comment>
<organism evidence="5 6">
    <name type="scientific">Monascus purpureus</name>
    <name type="common">Red mold</name>
    <name type="synonym">Monascus anka</name>
    <dbReference type="NCBI Taxonomy" id="5098"/>
    <lineage>
        <taxon>Eukaryota</taxon>
        <taxon>Fungi</taxon>
        <taxon>Dikarya</taxon>
        <taxon>Ascomycota</taxon>
        <taxon>Pezizomycotina</taxon>
        <taxon>Eurotiomycetes</taxon>
        <taxon>Eurotiomycetidae</taxon>
        <taxon>Eurotiales</taxon>
        <taxon>Aspergillaceae</taxon>
        <taxon>Monascus</taxon>
    </lineage>
</organism>
<evidence type="ECO:0000259" key="3">
    <source>
        <dbReference type="Pfam" id="PF00501"/>
    </source>
</evidence>
<dbReference type="SUPFAM" id="SSF56801">
    <property type="entry name" value="Acetyl-CoA synthetase-like"/>
    <property type="match status" value="1"/>
</dbReference>
<comment type="caution">
    <text evidence="5">The sequence shown here is derived from an EMBL/GenBank/DDBJ whole genome shotgun (WGS) entry which is preliminary data.</text>
</comment>
<keyword evidence="2" id="KW-0436">Ligase</keyword>
<dbReference type="SUPFAM" id="SSF52777">
    <property type="entry name" value="CoA-dependent acyltransferases"/>
    <property type="match status" value="1"/>
</dbReference>
<feature type="domain" description="AMP-dependent synthetase/ligase" evidence="3">
    <location>
        <begin position="46"/>
        <end position="408"/>
    </location>
</feature>
<dbReference type="InterPro" id="IPR025110">
    <property type="entry name" value="AMP-bd_C"/>
</dbReference>
<dbReference type="InterPro" id="IPR000873">
    <property type="entry name" value="AMP-dep_synth/lig_dom"/>
</dbReference>
<dbReference type="OrthoDB" id="10253869at2759"/>
<dbReference type="Gene3D" id="3.40.50.12780">
    <property type="entry name" value="N-terminal domain of ligase-like"/>
    <property type="match status" value="1"/>
</dbReference>
<dbReference type="InterPro" id="IPR036736">
    <property type="entry name" value="ACP-like_sf"/>
</dbReference>
<dbReference type="InterPro" id="IPR042099">
    <property type="entry name" value="ANL_N_sf"/>
</dbReference>
<keyword evidence="6" id="KW-1185">Reference proteome</keyword>
<accession>A0A507QVB7</accession>
<proteinExistence type="inferred from homology"/>
<dbReference type="Pfam" id="PF13193">
    <property type="entry name" value="AMP-binding_C"/>
    <property type="match status" value="1"/>
</dbReference>
<gene>
    <name evidence="5" type="ORF">MPDQ_006178</name>
</gene>
<evidence type="ECO:0000256" key="2">
    <source>
        <dbReference type="ARBA" id="ARBA00022598"/>
    </source>
</evidence>
<evidence type="ECO:0000313" key="6">
    <source>
        <dbReference type="Proteomes" id="UP000319663"/>
    </source>
</evidence>
<dbReference type="InterPro" id="IPR045851">
    <property type="entry name" value="AMP-bd_C_sf"/>
</dbReference>
<dbReference type="EMBL" id="VIFY01000050">
    <property type="protein sequence ID" value="TQB73093.1"/>
    <property type="molecule type" value="Genomic_DNA"/>
</dbReference>
<dbReference type="Proteomes" id="UP000319663">
    <property type="component" value="Unassembled WGS sequence"/>
</dbReference>
<dbReference type="AlphaFoldDB" id="A0A507QVB7"/>
<dbReference type="GO" id="GO:0031956">
    <property type="term" value="F:medium-chain fatty acid-CoA ligase activity"/>
    <property type="evidence" value="ECO:0007669"/>
    <property type="project" value="TreeGrafter"/>
</dbReference>
<protein>
    <submittedName>
        <fullName evidence="5">Uncharacterized protein</fullName>
    </submittedName>
</protein>
<evidence type="ECO:0000256" key="1">
    <source>
        <dbReference type="ARBA" id="ARBA00006432"/>
    </source>
</evidence>
<reference evidence="5 6" key="1">
    <citation type="submission" date="2019-06" db="EMBL/GenBank/DDBJ databases">
        <title>Wine fermentation using esterase from Monascus purpureus.</title>
        <authorList>
            <person name="Geng C."/>
            <person name="Zhang Y."/>
        </authorList>
    </citation>
    <scope>NUCLEOTIDE SEQUENCE [LARGE SCALE GENOMIC DNA]</scope>
    <source>
        <strain evidence="5">HQ1</strain>
    </source>
</reference>
<dbReference type="SUPFAM" id="SSF47336">
    <property type="entry name" value="ACP-like"/>
    <property type="match status" value="1"/>
</dbReference>
<feature type="domain" description="AMP-binding enzyme C-terminal" evidence="4">
    <location>
        <begin position="460"/>
        <end position="529"/>
    </location>
</feature>
<evidence type="ECO:0000313" key="5">
    <source>
        <dbReference type="EMBL" id="TQB73093.1"/>
    </source>
</evidence>
<dbReference type="CDD" id="cd04433">
    <property type="entry name" value="AFD_class_I"/>
    <property type="match status" value="1"/>
</dbReference>